<proteinExistence type="inferred from homology"/>
<name>A0A2A3EJN4_APICC</name>
<organism evidence="11 12">
    <name type="scientific">Apis cerana cerana</name>
    <name type="common">Oriental honeybee</name>
    <dbReference type="NCBI Taxonomy" id="94128"/>
    <lineage>
        <taxon>Eukaryota</taxon>
        <taxon>Metazoa</taxon>
        <taxon>Ecdysozoa</taxon>
        <taxon>Arthropoda</taxon>
        <taxon>Hexapoda</taxon>
        <taxon>Insecta</taxon>
        <taxon>Pterygota</taxon>
        <taxon>Neoptera</taxon>
        <taxon>Endopterygota</taxon>
        <taxon>Hymenoptera</taxon>
        <taxon>Apocrita</taxon>
        <taxon>Aculeata</taxon>
        <taxon>Apoidea</taxon>
        <taxon>Anthophila</taxon>
        <taxon>Apidae</taxon>
        <taxon>Apis</taxon>
    </lineage>
</organism>
<dbReference type="SUPFAM" id="SSF81411">
    <property type="entry name" value="Mitochondrial cytochrome c oxidase subunit VIa"/>
    <property type="match status" value="1"/>
</dbReference>
<evidence type="ECO:0000256" key="4">
    <source>
        <dbReference type="ARBA" id="ARBA00022692"/>
    </source>
</evidence>
<dbReference type="GO" id="GO:0005743">
    <property type="term" value="C:mitochondrial inner membrane"/>
    <property type="evidence" value="ECO:0007669"/>
    <property type="project" value="UniProtKB-SubCell"/>
</dbReference>
<dbReference type="InterPro" id="IPR001349">
    <property type="entry name" value="Cyt_c_oxidase_su6a"/>
</dbReference>
<dbReference type="GO" id="GO:0006123">
    <property type="term" value="P:mitochondrial electron transport, cytochrome c to oxygen"/>
    <property type="evidence" value="ECO:0007669"/>
    <property type="project" value="TreeGrafter"/>
</dbReference>
<dbReference type="AlphaFoldDB" id="A0A2A3EJN4"/>
<keyword evidence="5" id="KW-0999">Mitochondrion inner membrane</keyword>
<evidence type="ECO:0000313" key="12">
    <source>
        <dbReference type="Proteomes" id="UP000242457"/>
    </source>
</evidence>
<evidence type="ECO:0000256" key="2">
    <source>
        <dbReference type="ARBA" id="ARBA00004673"/>
    </source>
</evidence>
<dbReference type="Gene3D" id="4.10.95.10">
    <property type="entry name" value="Cytochrome c oxidase, subunit VIa"/>
    <property type="match status" value="1"/>
</dbReference>
<evidence type="ECO:0000256" key="8">
    <source>
        <dbReference type="ARBA" id="ARBA00023128"/>
    </source>
</evidence>
<evidence type="ECO:0000256" key="3">
    <source>
        <dbReference type="ARBA" id="ARBA00005553"/>
    </source>
</evidence>
<evidence type="ECO:0000256" key="5">
    <source>
        <dbReference type="ARBA" id="ARBA00022792"/>
    </source>
</evidence>
<dbReference type="Pfam" id="PF02046">
    <property type="entry name" value="COX6A"/>
    <property type="match status" value="1"/>
</dbReference>
<evidence type="ECO:0000256" key="10">
    <source>
        <dbReference type="RuleBase" id="RU004396"/>
    </source>
</evidence>
<gene>
    <name evidence="11" type="ORF">APICC_01267</name>
</gene>
<comment type="subcellular location">
    <subcellularLocation>
        <location evidence="1">Mitochondrion inner membrane</location>
        <topology evidence="1">Single-pass membrane protein</topology>
    </subcellularLocation>
</comment>
<dbReference type="GO" id="GO:0030234">
    <property type="term" value="F:enzyme regulator activity"/>
    <property type="evidence" value="ECO:0007669"/>
    <property type="project" value="TreeGrafter"/>
</dbReference>
<dbReference type="OrthoDB" id="5947505at2759"/>
<keyword evidence="9" id="KW-0472">Membrane</keyword>
<dbReference type="PANTHER" id="PTHR11504">
    <property type="entry name" value="CYTOCHROME C OXIDASE POLYPEPTIDE VIA"/>
    <property type="match status" value="1"/>
</dbReference>
<evidence type="ECO:0000256" key="6">
    <source>
        <dbReference type="ARBA" id="ARBA00022946"/>
    </source>
</evidence>
<evidence type="ECO:0000313" key="11">
    <source>
        <dbReference type="EMBL" id="PBC31472.1"/>
    </source>
</evidence>
<keyword evidence="7" id="KW-1133">Transmembrane helix</keyword>
<keyword evidence="4" id="KW-0812">Transmembrane</keyword>
<protein>
    <submittedName>
        <fullName evidence="11">Cytochrome c oxidase subunit</fullName>
    </submittedName>
</protein>
<sequence length="114" mass="13346">MARILKVGQFGHTFTRGMEEYVKTVEQRTHHVSEGTIKLWRSITLFVAFPIIGLAMANCYLKHQEEHSKPPPEFVHYPYLKIMNKPFPWGDGKHSLFHNPRINYIPGIGYEEQH</sequence>
<keyword evidence="6" id="KW-0809">Transit peptide</keyword>
<accession>A0A2A3EJN4</accession>
<keyword evidence="8" id="KW-0496">Mitochondrion</keyword>
<evidence type="ECO:0000256" key="1">
    <source>
        <dbReference type="ARBA" id="ARBA00004434"/>
    </source>
</evidence>
<dbReference type="InterPro" id="IPR036418">
    <property type="entry name" value="Cyt_c_oxidase_su6a_sf"/>
</dbReference>
<keyword evidence="12" id="KW-1185">Reference proteome</keyword>
<dbReference type="Proteomes" id="UP000242457">
    <property type="component" value="Unassembled WGS sequence"/>
</dbReference>
<evidence type="ECO:0000256" key="9">
    <source>
        <dbReference type="ARBA" id="ARBA00023136"/>
    </source>
</evidence>
<reference evidence="11 12" key="1">
    <citation type="submission" date="2014-07" db="EMBL/GenBank/DDBJ databases">
        <title>Genomic and transcriptomic analysis on Apis cerana provide comprehensive insights into honey bee biology.</title>
        <authorList>
            <person name="Diao Q."/>
            <person name="Sun L."/>
            <person name="Zheng H."/>
            <person name="Zheng H."/>
            <person name="Xu S."/>
            <person name="Wang S."/>
            <person name="Zeng Z."/>
            <person name="Hu F."/>
            <person name="Su S."/>
            <person name="Wu J."/>
        </authorList>
    </citation>
    <scope>NUCLEOTIDE SEQUENCE [LARGE SCALE GENOMIC DNA]</scope>
    <source>
        <tissue evidence="11">Pupae without intestine</tissue>
    </source>
</reference>
<dbReference type="EMBL" id="KZ288232">
    <property type="protein sequence ID" value="PBC31472.1"/>
    <property type="molecule type" value="Genomic_DNA"/>
</dbReference>
<dbReference type="STRING" id="94128.A0A2A3EJN4"/>
<dbReference type="PANTHER" id="PTHR11504:SF0">
    <property type="entry name" value="CYTOCHROME C OXIDASE SUBUNIT"/>
    <property type="match status" value="1"/>
</dbReference>
<dbReference type="FunFam" id="4.10.95.10:FF:000001">
    <property type="entry name" value="Cytochrome c oxidase subunit 6A, mitochondrial"/>
    <property type="match status" value="1"/>
</dbReference>
<evidence type="ECO:0000256" key="7">
    <source>
        <dbReference type="ARBA" id="ARBA00022989"/>
    </source>
</evidence>
<comment type="pathway">
    <text evidence="2">Energy metabolism; oxidative phosphorylation.</text>
</comment>
<comment type="similarity">
    <text evidence="3 10">Belongs to the cytochrome c oxidase subunit 6A family.</text>
</comment>